<evidence type="ECO:0000313" key="5">
    <source>
        <dbReference type="EMBL" id="CAL1157212.1"/>
    </source>
</evidence>
<keyword evidence="1" id="KW-0677">Repeat</keyword>
<accession>A0A9P1GB36</accession>
<evidence type="ECO:0000313" key="6">
    <source>
        <dbReference type="EMBL" id="CAL4791149.1"/>
    </source>
</evidence>
<dbReference type="Pfam" id="PF13812">
    <property type="entry name" value="PPR_3"/>
    <property type="match status" value="1"/>
</dbReference>
<dbReference type="EMBL" id="CAMXCT010003334">
    <property type="protein sequence ID" value="CAI4003837.1"/>
    <property type="molecule type" value="Genomic_DNA"/>
</dbReference>
<dbReference type="PANTHER" id="PTHR47447">
    <property type="entry name" value="OS03G0856100 PROTEIN"/>
    <property type="match status" value="1"/>
</dbReference>
<dbReference type="NCBIfam" id="TIGR00756">
    <property type="entry name" value="PPR"/>
    <property type="match status" value="1"/>
</dbReference>
<gene>
    <name evidence="4" type="ORF">C1SCF055_LOCUS29667</name>
</gene>
<comment type="caution">
    <text evidence="4">The sequence shown here is derived from an EMBL/GenBank/DDBJ whole genome shotgun (WGS) entry which is preliminary data.</text>
</comment>
<dbReference type="OrthoDB" id="185373at2759"/>
<dbReference type="PANTHER" id="PTHR47447:SF17">
    <property type="entry name" value="OS12G0638900 PROTEIN"/>
    <property type="match status" value="1"/>
</dbReference>
<sequence length="427" mass="47366">MASLAAGVRRGFAKAARVLPLQPRRVVPLAKMSRRQLGLTIKTTTGGDVTDSRLSCTDPEQQKLLKEMFSKGAANGHNWDTIFEAYGQISNPEPALSTAFLSLAEKCGKIKEAFDVYAELRRRKELTARMYTDMIRIAGRVHSAMAHAMLADMKVSRLDPNPPNYLALLEIYKKEKDAAGARTLWQQMRQDAVPGSEVMLCSVMSVIAKSGDVAGAEALLLEADCPIITAHFNCCLDACHVAGDADSAFRILEEMKAANCSPDVISYNSALGAIDRAKGGKEERDRLLQDMEKNEVQPNELFMERHIACVLCIPQQGAKLTSELIQNLPEEAQNEAREVLQKMDASGLRYTRLLKEAKKLLAIHQPEPKTEPTPPDPGLSMSEPRRDWVKVRRKDDAGSMIEYFWDRGSGLTQWEHPDCQVNETVAV</sequence>
<evidence type="ECO:0000313" key="4">
    <source>
        <dbReference type="EMBL" id="CAI4003837.1"/>
    </source>
</evidence>
<proteinExistence type="predicted"/>
<reference evidence="5" key="2">
    <citation type="submission" date="2024-04" db="EMBL/GenBank/DDBJ databases">
        <authorList>
            <person name="Chen Y."/>
            <person name="Shah S."/>
            <person name="Dougan E. K."/>
            <person name="Thang M."/>
            <person name="Chan C."/>
        </authorList>
    </citation>
    <scope>NUCLEOTIDE SEQUENCE [LARGE SCALE GENOMIC DNA]</scope>
</reference>
<dbReference type="EMBL" id="CAMXCT020003334">
    <property type="protein sequence ID" value="CAL1157212.1"/>
    <property type="molecule type" value="Genomic_DNA"/>
</dbReference>
<dbReference type="Proteomes" id="UP001152797">
    <property type="component" value="Unassembled WGS sequence"/>
</dbReference>
<evidence type="ECO:0000313" key="7">
    <source>
        <dbReference type="Proteomes" id="UP001152797"/>
    </source>
</evidence>
<feature type="repeat" description="PPR" evidence="2">
    <location>
        <begin position="228"/>
        <end position="262"/>
    </location>
</feature>
<reference evidence="4" key="1">
    <citation type="submission" date="2022-10" db="EMBL/GenBank/DDBJ databases">
        <authorList>
            <person name="Chen Y."/>
            <person name="Dougan E. K."/>
            <person name="Chan C."/>
            <person name="Rhodes N."/>
            <person name="Thang M."/>
        </authorList>
    </citation>
    <scope>NUCLEOTIDE SEQUENCE</scope>
</reference>
<evidence type="ECO:0000256" key="3">
    <source>
        <dbReference type="SAM" id="MobiDB-lite"/>
    </source>
</evidence>
<evidence type="ECO:0000256" key="1">
    <source>
        <dbReference type="ARBA" id="ARBA00022737"/>
    </source>
</evidence>
<protein>
    <submittedName>
        <fullName evidence="6">Pentatricopeptide repeat-containing protein, chloroplastic</fullName>
    </submittedName>
</protein>
<keyword evidence="7" id="KW-1185">Reference proteome</keyword>
<evidence type="ECO:0000256" key="2">
    <source>
        <dbReference type="PROSITE-ProRule" id="PRU00708"/>
    </source>
</evidence>
<dbReference type="InterPro" id="IPR011990">
    <property type="entry name" value="TPR-like_helical_dom_sf"/>
</dbReference>
<organism evidence="4">
    <name type="scientific">Cladocopium goreaui</name>
    <dbReference type="NCBI Taxonomy" id="2562237"/>
    <lineage>
        <taxon>Eukaryota</taxon>
        <taxon>Sar</taxon>
        <taxon>Alveolata</taxon>
        <taxon>Dinophyceae</taxon>
        <taxon>Suessiales</taxon>
        <taxon>Symbiodiniaceae</taxon>
        <taxon>Cladocopium</taxon>
    </lineage>
</organism>
<dbReference type="AlphaFoldDB" id="A0A9P1GB36"/>
<dbReference type="PROSITE" id="PS51375">
    <property type="entry name" value="PPR"/>
    <property type="match status" value="1"/>
</dbReference>
<dbReference type="Gene3D" id="1.25.40.10">
    <property type="entry name" value="Tetratricopeptide repeat domain"/>
    <property type="match status" value="2"/>
</dbReference>
<feature type="region of interest" description="Disordered" evidence="3">
    <location>
        <begin position="363"/>
        <end position="385"/>
    </location>
</feature>
<dbReference type="EMBL" id="CAMXCT030003334">
    <property type="protein sequence ID" value="CAL4791149.1"/>
    <property type="molecule type" value="Genomic_DNA"/>
</dbReference>
<name>A0A9P1GB36_9DINO</name>
<dbReference type="InterPro" id="IPR002885">
    <property type="entry name" value="PPR_rpt"/>
</dbReference>